<dbReference type="GO" id="GO:0006260">
    <property type="term" value="P:DNA replication"/>
    <property type="evidence" value="ECO:0007669"/>
    <property type="project" value="InterPro"/>
</dbReference>
<dbReference type="Pfam" id="PF12169">
    <property type="entry name" value="DNA_pol3_gamma3"/>
    <property type="match status" value="1"/>
</dbReference>
<comment type="caution">
    <text evidence="2">The sequence shown here is derived from an EMBL/GenBank/DDBJ whole genome shotgun (WGS) entry which is preliminary data.</text>
</comment>
<reference evidence="2" key="1">
    <citation type="journal article" date="2014" name="Front. Microbiol.">
        <title>High frequency of phylogenetically diverse reductive dehalogenase-homologous genes in deep subseafloor sedimentary metagenomes.</title>
        <authorList>
            <person name="Kawai M."/>
            <person name="Futagami T."/>
            <person name="Toyoda A."/>
            <person name="Takaki Y."/>
            <person name="Nishi S."/>
            <person name="Hori S."/>
            <person name="Arai W."/>
            <person name="Tsubouchi T."/>
            <person name="Morono Y."/>
            <person name="Uchiyama I."/>
            <person name="Ito T."/>
            <person name="Fujiyama A."/>
            <person name="Inagaki F."/>
            <person name="Takami H."/>
        </authorList>
    </citation>
    <scope>NUCLEOTIDE SEQUENCE</scope>
    <source>
        <strain evidence="2">Expedition CK06-06</strain>
    </source>
</reference>
<proteinExistence type="predicted"/>
<dbReference type="Gene3D" id="1.10.8.60">
    <property type="match status" value="1"/>
</dbReference>
<dbReference type="GO" id="GO:0003887">
    <property type="term" value="F:DNA-directed DNA polymerase activity"/>
    <property type="evidence" value="ECO:0007669"/>
    <property type="project" value="InterPro"/>
</dbReference>
<dbReference type="GO" id="GO:0003677">
    <property type="term" value="F:DNA binding"/>
    <property type="evidence" value="ECO:0007669"/>
    <property type="project" value="InterPro"/>
</dbReference>
<evidence type="ECO:0000313" key="2">
    <source>
        <dbReference type="EMBL" id="GAI18974.1"/>
    </source>
</evidence>
<name>X1NJY2_9ZZZZ</name>
<accession>X1NJY2</accession>
<sequence>MKLIARAATGSLRDAENILQQLIAYHGNQIDLEQVQTALGVSSDPRVRQLAKHIVNKDVSAGLQVINSVNSDGVDLRQFNLGLVEYLRGLLLAKSQCNEALDVTAEDLAEMNGLAANATFEYLLKAVKLFSSVDFRSDNYSTLPLELALMDCALSLVTGRDESTMTELPETSRESIQPTQEAEFPVVANNIETSSPVRYSLSHGASTEVSQDIDYLRSRWKEFIQSLRRANSGL</sequence>
<dbReference type="EMBL" id="BARV01020948">
    <property type="protein sequence ID" value="GAI18974.1"/>
    <property type="molecule type" value="Genomic_DNA"/>
</dbReference>
<organism evidence="2">
    <name type="scientific">marine sediment metagenome</name>
    <dbReference type="NCBI Taxonomy" id="412755"/>
    <lineage>
        <taxon>unclassified sequences</taxon>
        <taxon>metagenomes</taxon>
        <taxon>ecological metagenomes</taxon>
    </lineage>
</organism>
<protein>
    <recommendedName>
        <fullName evidence="1">DNA polymerase III gamma subunit domain-containing protein</fullName>
    </recommendedName>
</protein>
<dbReference type="SUPFAM" id="SSF48019">
    <property type="entry name" value="post-AAA+ oligomerization domain-like"/>
    <property type="match status" value="1"/>
</dbReference>
<feature type="non-terminal residue" evidence="2">
    <location>
        <position position="234"/>
    </location>
</feature>
<dbReference type="AlphaFoldDB" id="X1NJY2"/>
<dbReference type="InterPro" id="IPR022754">
    <property type="entry name" value="DNA_pol_III_gamma-3"/>
</dbReference>
<evidence type="ECO:0000259" key="1">
    <source>
        <dbReference type="Pfam" id="PF12169"/>
    </source>
</evidence>
<dbReference type="Gene3D" id="1.20.272.10">
    <property type="match status" value="1"/>
</dbReference>
<gene>
    <name evidence="2" type="ORF">S06H3_34828</name>
</gene>
<feature type="domain" description="DNA polymerase III gamma subunit" evidence="1">
    <location>
        <begin position="31"/>
        <end position="123"/>
    </location>
</feature>
<dbReference type="InterPro" id="IPR008921">
    <property type="entry name" value="DNA_pol3_clamp-load_cplx_C"/>
</dbReference>